<sequence>MEPNEYKLHFLNIEVFKDPKRELALIFTIQYALEAFNRIRDHESRVNYHCLLFGKISEKDRVFTEGSLPLCFLIGATQGFVILFSLYLWYEIRKNRSVFWATTVRKRICWGIFLTYMAALYTLAHQGLRAVCNSLSAPSCRDGVVLYIDFKVFKPKYLNAWSFFSLWNTILENAQKSFISLAIFAFLNISKTPLEERLQMMTRKVREYL</sequence>
<evidence type="ECO:0000313" key="3">
    <source>
        <dbReference type="Proteomes" id="UP000594262"/>
    </source>
</evidence>
<accession>A0A7M5VCW6</accession>
<reference evidence="2" key="1">
    <citation type="submission" date="2021-01" db="UniProtKB">
        <authorList>
            <consortium name="EnsemblMetazoa"/>
        </authorList>
    </citation>
    <scope>IDENTIFICATION</scope>
</reference>
<dbReference type="AlphaFoldDB" id="A0A7M5VCW6"/>
<dbReference type="RefSeq" id="XP_066934797.1">
    <property type="nucleotide sequence ID" value="XM_067078696.1"/>
</dbReference>
<organism evidence="2 3">
    <name type="scientific">Clytia hemisphaerica</name>
    <dbReference type="NCBI Taxonomy" id="252671"/>
    <lineage>
        <taxon>Eukaryota</taxon>
        <taxon>Metazoa</taxon>
        <taxon>Cnidaria</taxon>
        <taxon>Hydrozoa</taxon>
        <taxon>Hydroidolina</taxon>
        <taxon>Leptothecata</taxon>
        <taxon>Obeliida</taxon>
        <taxon>Clytiidae</taxon>
        <taxon>Clytia</taxon>
    </lineage>
</organism>
<keyword evidence="1" id="KW-1133">Transmembrane helix</keyword>
<dbReference type="Proteomes" id="UP000594262">
    <property type="component" value="Unplaced"/>
</dbReference>
<evidence type="ECO:0000313" key="2">
    <source>
        <dbReference type="EnsemblMetazoa" id="CLYHEMP007371.1"/>
    </source>
</evidence>
<keyword evidence="1" id="KW-0812">Transmembrane</keyword>
<protein>
    <submittedName>
        <fullName evidence="2">Uncharacterized protein</fullName>
    </submittedName>
</protein>
<feature type="transmembrane region" description="Helical" evidence="1">
    <location>
        <begin position="67"/>
        <end position="88"/>
    </location>
</feature>
<dbReference type="GeneID" id="136822428"/>
<keyword evidence="1" id="KW-0472">Membrane</keyword>
<feature type="transmembrane region" description="Helical" evidence="1">
    <location>
        <begin position="108"/>
        <end position="128"/>
    </location>
</feature>
<dbReference type="EnsemblMetazoa" id="CLYHEMT007371.1">
    <property type="protein sequence ID" value="CLYHEMP007371.1"/>
    <property type="gene ID" value="CLYHEMG007371"/>
</dbReference>
<name>A0A7M5VCW6_9CNID</name>
<proteinExistence type="predicted"/>
<evidence type="ECO:0000256" key="1">
    <source>
        <dbReference type="SAM" id="Phobius"/>
    </source>
</evidence>
<keyword evidence="3" id="KW-1185">Reference proteome</keyword>